<proteinExistence type="predicted"/>
<evidence type="ECO:0000313" key="1">
    <source>
        <dbReference type="EMBL" id="MCI59267.1"/>
    </source>
</evidence>
<organism evidence="1 2">
    <name type="scientific">Trifolium medium</name>
    <dbReference type="NCBI Taxonomy" id="97028"/>
    <lineage>
        <taxon>Eukaryota</taxon>
        <taxon>Viridiplantae</taxon>
        <taxon>Streptophyta</taxon>
        <taxon>Embryophyta</taxon>
        <taxon>Tracheophyta</taxon>
        <taxon>Spermatophyta</taxon>
        <taxon>Magnoliopsida</taxon>
        <taxon>eudicotyledons</taxon>
        <taxon>Gunneridae</taxon>
        <taxon>Pentapetalae</taxon>
        <taxon>rosids</taxon>
        <taxon>fabids</taxon>
        <taxon>Fabales</taxon>
        <taxon>Fabaceae</taxon>
        <taxon>Papilionoideae</taxon>
        <taxon>50 kb inversion clade</taxon>
        <taxon>NPAAA clade</taxon>
        <taxon>Hologalegina</taxon>
        <taxon>IRL clade</taxon>
        <taxon>Trifolieae</taxon>
        <taxon>Trifolium</taxon>
    </lineage>
</organism>
<name>A0A392TFS8_9FABA</name>
<dbReference type="EMBL" id="LXQA010560355">
    <property type="protein sequence ID" value="MCI59267.1"/>
    <property type="molecule type" value="Genomic_DNA"/>
</dbReference>
<protein>
    <submittedName>
        <fullName evidence="1">Uncharacterized protein</fullName>
    </submittedName>
</protein>
<sequence length="72" mass="8154">NAANYRAMTAMHESMYRMQLQEQMMTPPEFQTYAHWPGDRPHFTEGVNIAAGDDDEDADEAAVDAFIDEEAT</sequence>
<dbReference type="AlphaFoldDB" id="A0A392TFS8"/>
<comment type="caution">
    <text evidence="1">The sequence shown here is derived from an EMBL/GenBank/DDBJ whole genome shotgun (WGS) entry which is preliminary data.</text>
</comment>
<evidence type="ECO:0000313" key="2">
    <source>
        <dbReference type="Proteomes" id="UP000265520"/>
    </source>
</evidence>
<keyword evidence="2" id="KW-1185">Reference proteome</keyword>
<accession>A0A392TFS8</accession>
<dbReference type="Proteomes" id="UP000265520">
    <property type="component" value="Unassembled WGS sequence"/>
</dbReference>
<reference evidence="1 2" key="1">
    <citation type="journal article" date="2018" name="Front. Plant Sci.">
        <title>Red Clover (Trifolium pratense) and Zigzag Clover (T. medium) - A Picture of Genomic Similarities and Differences.</title>
        <authorList>
            <person name="Dluhosova J."/>
            <person name="Istvanek J."/>
            <person name="Nedelnik J."/>
            <person name="Repkova J."/>
        </authorList>
    </citation>
    <scope>NUCLEOTIDE SEQUENCE [LARGE SCALE GENOMIC DNA]</scope>
    <source>
        <strain evidence="2">cv. 10/8</strain>
        <tissue evidence="1">Leaf</tissue>
    </source>
</reference>
<feature type="non-terminal residue" evidence="1">
    <location>
        <position position="1"/>
    </location>
</feature>